<reference evidence="1" key="1">
    <citation type="submission" date="2018-02" db="EMBL/GenBank/DDBJ databases">
        <title>Rhizophora mucronata_Transcriptome.</title>
        <authorList>
            <person name="Meera S.P."/>
            <person name="Sreeshan A."/>
            <person name="Augustine A."/>
        </authorList>
    </citation>
    <scope>NUCLEOTIDE SEQUENCE</scope>
    <source>
        <tissue evidence="1">Leaf</tissue>
    </source>
</reference>
<dbReference type="AlphaFoldDB" id="A0A2P2QRN7"/>
<dbReference type="EMBL" id="GGEC01089124">
    <property type="protein sequence ID" value="MBX69608.1"/>
    <property type="molecule type" value="Transcribed_RNA"/>
</dbReference>
<accession>A0A2P2QRN7</accession>
<organism evidence="1">
    <name type="scientific">Rhizophora mucronata</name>
    <name type="common">Asiatic mangrove</name>
    <dbReference type="NCBI Taxonomy" id="61149"/>
    <lineage>
        <taxon>Eukaryota</taxon>
        <taxon>Viridiplantae</taxon>
        <taxon>Streptophyta</taxon>
        <taxon>Embryophyta</taxon>
        <taxon>Tracheophyta</taxon>
        <taxon>Spermatophyta</taxon>
        <taxon>Magnoliopsida</taxon>
        <taxon>eudicotyledons</taxon>
        <taxon>Gunneridae</taxon>
        <taxon>Pentapetalae</taxon>
        <taxon>rosids</taxon>
        <taxon>fabids</taxon>
        <taxon>Malpighiales</taxon>
        <taxon>Rhizophoraceae</taxon>
        <taxon>Rhizophora</taxon>
    </lineage>
</organism>
<proteinExistence type="predicted"/>
<name>A0A2P2QRN7_RHIMU</name>
<sequence>MPISDKQALVWDQKALQQLHNNVHLFNSSRYSRHEPTTSDNSGPNFPSLLIAFSYLDQKANGTMDFKKIMTLYRFVCTNCSKL</sequence>
<evidence type="ECO:0000313" key="1">
    <source>
        <dbReference type="EMBL" id="MBX69608.1"/>
    </source>
</evidence>
<protein>
    <submittedName>
        <fullName evidence="1">Uncharacterized protein</fullName>
    </submittedName>
</protein>